<sequence length="232" mass="24782">MDVIMLPGYWLGGSSWSEVAPIVARAGHSVHPLTLPGLESVASSRSGVTLQTQIDAVIDEIDGCRGPVALVAHSGASAVANGALDARPGRVTRVVEVDTFPVPERGPMEPEYPAEGDDVPLPDWSAFGEAELAGLTPELREQFRAEAVPEPTGVATAAVELRDDHRHDVPLTMICTSFPTAAYRPLLDEGHPWMAELAQFRDVTWVDIDTGHWPQLTKPVELGEAIAAALAE</sequence>
<dbReference type="InterPro" id="IPR000073">
    <property type="entry name" value="AB_hydrolase_1"/>
</dbReference>
<evidence type="ECO:0000313" key="2">
    <source>
        <dbReference type="EMBL" id="AYG02172.1"/>
    </source>
</evidence>
<evidence type="ECO:0000313" key="3">
    <source>
        <dbReference type="Proteomes" id="UP000275069"/>
    </source>
</evidence>
<gene>
    <name evidence="2" type="ORF">D7I44_00590</name>
</gene>
<dbReference type="OrthoDB" id="9773549at2"/>
<dbReference type="GO" id="GO:0016787">
    <property type="term" value="F:hydrolase activity"/>
    <property type="evidence" value="ECO:0007669"/>
    <property type="project" value="UniProtKB-KW"/>
</dbReference>
<protein>
    <submittedName>
        <fullName evidence="2">Alpha/beta hydrolase</fullName>
    </submittedName>
</protein>
<evidence type="ECO:0000259" key="1">
    <source>
        <dbReference type="Pfam" id="PF12697"/>
    </source>
</evidence>
<dbReference type="Proteomes" id="UP000275069">
    <property type="component" value="Chromosome"/>
</dbReference>
<dbReference type="EMBL" id="CP032624">
    <property type="protein sequence ID" value="AYG02172.1"/>
    <property type="molecule type" value="Genomic_DNA"/>
</dbReference>
<dbReference type="AlphaFoldDB" id="A0A387BIX4"/>
<dbReference type="Pfam" id="PF12697">
    <property type="entry name" value="Abhydrolase_6"/>
    <property type="match status" value="1"/>
</dbReference>
<organism evidence="2 3">
    <name type="scientific">Gryllotalpicola protaetiae</name>
    <dbReference type="NCBI Taxonomy" id="2419771"/>
    <lineage>
        <taxon>Bacteria</taxon>
        <taxon>Bacillati</taxon>
        <taxon>Actinomycetota</taxon>
        <taxon>Actinomycetes</taxon>
        <taxon>Micrococcales</taxon>
        <taxon>Microbacteriaceae</taxon>
        <taxon>Gryllotalpicola</taxon>
    </lineage>
</organism>
<dbReference type="SUPFAM" id="SSF53474">
    <property type="entry name" value="alpha/beta-Hydrolases"/>
    <property type="match status" value="1"/>
</dbReference>
<name>A0A387BIX4_9MICO</name>
<dbReference type="InterPro" id="IPR029058">
    <property type="entry name" value="AB_hydrolase_fold"/>
</dbReference>
<accession>A0A387BIX4</accession>
<dbReference type="RefSeq" id="WP_120787706.1">
    <property type="nucleotide sequence ID" value="NZ_CP032624.1"/>
</dbReference>
<dbReference type="KEGG" id="gry:D7I44_00590"/>
<keyword evidence="3" id="KW-1185">Reference proteome</keyword>
<feature type="domain" description="AB hydrolase-1" evidence="1">
    <location>
        <begin position="3"/>
        <end position="222"/>
    </location>
</feature>
<reference evidence="2 3" key="1">
    <citation type="submission" date="2018-09" db="EMBL/GenBank/DDBJ databases">
        <title>Genome sequencing of strain 2DFW10M-5.</title>
        <authorList>
            <person name="Heo J."/>
            <person name="Kim S.-J."/>
            <person name="Kwon S.-W."/>
        </authorList>
    </citation>
    <scope>NUCLEOTIDE SEQUENCE [LARGE SCALE GENOMIC DNA]</scope>
    <source>
        <strain evidence="2 3">2DFW10M-5</strain>
    </source>
</reference>
<dbReference type="Gene3D" id="3.40.50.1820">
    <property type="entry name" value="alpha/beta hydrolase"/>
    <property type="match status" value="1"/>
</dbReference>
<proteinExistence type="predicted"/>
<keyword evidence="2" id="KW-0378">Hydrolase</keyword>